<keyword evidence="9" id="KW-1185">Reference proteome</keyword>
<keyword evidence="5 6" id="KW-0472">Membrane</keyword>
<feature type="transmembrane region" description="Helical" evidence="6">
    <location>
        <begin position="78"/>
        <end position="96"/>
    </location>
</feature>
<keyword evidence="4 6" id="KW-1133">Transmembrane helix</keyword>
<comment type="caution">
    <text evidence="8">The sequence shown here is derived from an EMBL/GenBank/DDBJ whole genome shotgun (WGS) entry which is preliminary data.</text>
</comment>
<reference evidence="8 9" key="1">
    <citation type="submission" date="2015-05" db="EMBL/GenBank/DDBJ databases">
        <title>Photobacterium galathea sp. nov.</title>
        <authorList>
            <person name="Machado H."/>
            <person name="Gram L."/>
        </authorList>
    </citation>
    <scope>NUCLEOTIDE SEQUENCE [LARGE SCALE GENOMIC DNA]</scope>
    <source>
        <strain evidence="8 9">CGMCC 1.12159</strain>
    </source>
</reference>
<evidence type="ECO:0000259" key="7">
    <source>
        <dbReference type="Pfam" id="PF00482"/>
    </source>
</evidence>
<evidence type="ECO:0000256" key="4">
    <source>
        <dbReference type="ARBA" id="ARBA00022989"/>
    </source>
</evidence>
<evidence type="ECO:0000256" key="3">
    <source>
        <dbReference type="ARBA" id="ARBA00022692"/>
    </source>
</evidence>
<dbReference type="AlphaFoldDB" id="A0A0J1HBB0"/>
<dbReference type="STRING" id="1195763.ABT56_01690"/>
<comment type="subcellular location">
    <subcellularLocation>
        <location evidence="1">Cell membrane</location>
        <topology evidence="1">Multi-pass membrane protein</topology>
    </subcellularLocation>
</comment>
<dbReference type="PATRIC" id="fig|1195763.3.peg.365"/>
<evidence type="ECO:0000313" key="8">
    <source>
        <dbReference type="EMBL" id="KLV08943.1"/>
    </source>
</evidence>
<dbReference type="PANTHER" id="PTHR35007">
    <property type="entry name" value="INTEGRAL MEMBRANE PROTEIN-RELATED"/>
    <property type="match status" value="1"/>
</dbReference>
<dbReference type="OrthoDB" id="9810662at2"/>
<keyword evidence="2" id="KW-1003">Cell membrane</keyword>
<feature type="transmembrane region" description="Helical" evidence="6">
    <location>
        <begin position="102"/>
        <end position="123"/>
    </location>
</feature>
<dbReference type="Pfam" id="PF00482">
    <property type="entry name" value="T2SSF"/>
    <property type="match status" value="1"/>
</dbReference>
<sequence>MLALLSLLLCCILLSALIMIHYNYKRREKTIANLLNKKYSTQFDKINKMLMGFGRRYHKDLKDKMLDAGIYNTQLVRFYFPFKVGVVCICWLMIVFSDYVMMTKMIVALCILIAVIIIPDMYLTARKRALVKKTSRQLPYMLDMMAVCVQTGMTLEAALGFLGEELEAFDRDLCFHIRKTSDSAKVHGLEKALNDFSHRLPTPEVRSFALTLIQNLQHGTSIAMILGDLAEDMRKMQLLTLEEKMGKLSAKISIPLILLIMFPIVIIILAPEVMQLSLGIGQ</sequence>
<organism evidence="8 9">
    <name type="scientific">Photobacterium aquae</name>
    <dbReference type="NCBI Taxonomy" id="1195763"/>
    <lineage>
        <taxon>Bacteria</taxon>
        <taxon>Pseudomonadati</taxon>
        <taxon>Pseudomonadota</taxon>
        <taxon>Gammaproteobacteria</taxon>
        <taxon>Vibrionales</taxon>
        <taxon>Vibrionaceae</taxon>
        <taxon>Photobacterium</taxon>
    </lineage>
</organism>
<feature type="transmembrane region" description="Helical" evidence="6">
    <location>
        <begin position="248"/>
        <end position="270"/>
    </location>
</feature>
<accession>A0A0J1HBB0</accession>
<evidence type="ECO:0000256" key="6">
    <source>
        <dbReference type="SAM" id="Phobius"/>
    </source>
</evidence>
<dbReference type="Proteomes" id="UP000036097">
    <property type="component" value="Unassembled WGS sequence"/>
</dbReference>
<protein>
    <submittedName>
        <fullName evidence="8">Biotin synthase</fullName>
    </submittedName>
</protein>
<gene>
    <name evidence="8" type="ORF">ABT56_01690</name>
</gene>
<proteinExistence type="predicted"/>
<keyword evidence="3 6" id="KW-0812">Transmembrane</keyword>
<evidence type="ECO:0000256" key="2">
    <source>
        <dbReference type="ARBA" id="ARBA00022475"/>
    </source>
</evidence>
<name>A0A0J1HBB0_9GAMM</name>
<evidence type="ECO:0000256" key="5">
    <source>
        <dbReference type="ARBA" id="ARBA00023136"/>
    </source>
</evidence>
<dbReference type="EMBL" id="LDOT01000002">
    <property type="protein sequence ID" value="KLV08943.1"/>
    <property type="molecule type" value="Genomic_DNA"/>
</dbReference>
<evidence type="ECO:0000313" key="9">
    <source>
        <dbReference type="Proteomes" id="UP000036097"/>
    </source>
</evidence>
<dbReference type="PANTHER" id="PTHR35007:SF2">
    <property type="entry name" value="PILUS ASSEMBLE PROTEIN"/>
    <property type="match status" value="1"/>
</dbReference>
<dbReference type="RefSeq" id="WP_047877104.1">
    <property type="nucleotide sequence ID" value="NZ_LDOT01000002.1"/>
</dbReference>
<dbReference type="InterPro" id="IPR018076">
    <property type="entry name" value="T2SS_GspF_dom"/>
</dbReference>
<evidence type="ECO:0000256" key="1">
    <source>
        <dbReference type="ARBA" id="ARBA00004651"/>
    </source>
</evidence>
<feature type="transmembrane region" description="Helical" evidence="6">
    <location>
        <begin position="6"/>
        <end position="24"/>
    </location>
</feature>
<dbReference type="GO" id="GO:0005886">
    <property type="term" value="C:plasma membrane"/>
    <property type="evidence" value="ECO:0007669"/>
    <property type="project" value="UniProtKB-SubCell"/>
</dbReference>
<feature type="domain" description="Type II secretion system protein GspF" evidence="7">
    <location>
        <begin position="142"/>
        <end position="269"/>
    </location>
</feature>